<dbReference type="AlphaFoldDB" id="A0A9N9SB71"/>
<sequence length="203" mass="22839">MGMEVPDTNNRAPETIMHLLSSCTVYAVSAYIHRDNAALRLLYYHLRHSYGIDGTPVLPYAPGDIESVVENEKCRIYWNFSFPTLRQIQANKPDVVLLDHQTKAMFGIEFSAPVEPNTVLKEEDKRTKYRDLLFGLRRLYPDHSVELVILIIGSLGGTRHTLLSEILKIPACSDKAHILAGGMQKAVILGSLRLLRAHGSWSQ</sequence>
<reference evidence="1" key="2">
    <citation type="submission" date="2022-10" db="EMBL/GenBank/DDBJ databases">
        <authorList>
            <consortium name="ENA_rothamsted_submissions"/>
            <consortium name="culmorum"/>
            <person name="King R."/>
        </authorList>
    </citation>
    <scope>NUCLEOTIDE SEQUENCE</scope>
</reference>
<organism evidence="1 2">
    <name type="scientific">Phaedon cochleariae</name>
    <name type="common">Mustard beetle</name>
    <dbReference type="NCBI Taxonomy" id="80249"/>
    <lineage>
        <taxon>Eukaryota</taxon>
        <taxon>Metazoa</taxon>
        <taxon>Ecdysozoa</taxon>
        <taxon>Arthropoda</taxon>
        <taxon>Hexapoda</taxon>
        <taxon>Insecta</taxon>
        <taxon>Pterygota</taxon>
        <taxon>Neoptera</taxon>
        <taxon>Endopterygota</taxon>
        <taxon>Coleoptera</taxon>
        <taxon>Polyphaga</taxon>
        <taxon>Cucujiformia</taxon>
        <taxon>Chrysomeloidea</taxon>
        <taxon>Chrysomelidae</taxon>
        <taxon>Chrysomelinae</taxon>
        <taxon>Chrysomelini</taxon>
        <taxon>Phaedon</taxon>
    </lineage>
</organism>
<dbReference type="EMBL" id="OU896718">
    <property type="protein sequence ID" value="CAG9815370.1"/>
    <property type="molecule type" value="Genomic_DNA"/>
</dbReference>
<name>A0A9N9SB71_PHACE</name>
<evidence type="ECO:0000313" key="2">
    <source>
        <dbReference type="Proteomes" id="UP001153737"/>
    </source>
</evidence>
<proteinExistence type="predicted"/>
<protein>
    <submittedName>
        <fullName evidence="1">Uncharacterized protein</fullName>
    </submittedName>
</protein>
<evidence type="ECO:0000313" key="1">
    <source>
        <dbReference type="EMBL" id="CAG9815370.1"/>
    </source>
</evidence>
<keyword evidence="2" id="KW-1185">Reference proteome</keyword>
<dbReference type="PANTHER" id="PTHR35450">
    <property type="entry name" value="REVERSE TRANSCRIPTASE DOMAIN-CONTAINING PROTEIN"/>
    <property type="match status" value="1"/>
</dbReference>
<gene>
    <name evidence="1" type="ORF">PHAECO_LOCUS3204</name>
</gene>
<dbReference type="PANTHER" id="PTHR35450:SF2">
    <property type="entry name" value="REVERSE TRANSCRIPTASE DOMAIN-CONTAINING PROTEIN"/>
    <property type="match status" value="1"/>
</dbReference>
<dbReference type="Proteomes" id="UP001153737">
    <property type="component" value="Chromosome 12"/>
</dbReference>
<dbReference type="OrthoDB" id="5962029at2759"/>
<reference evidence="1" key="1">
    <citation type="submission" date="2022-01" db="EMBL/GenBank/DDBJ databases">
        <authorList>
            <person name="King R."/>
        </authorList>
    </citation>
    <scope>NUCLEOTIDE SEQUENCE</scope>
</reference>
<accession>A0A9N9SB71</accession>